<dbReference type="SUPFAM" id="SSF51182">
    <property type="entry name" value="RmlC-like cupins"/>
    <property type="match status" value="1"/>
</dbReference>
<keyword evidence="2" id="KW-0238">DNA-binding</keyword>
<evidence type="ECO:0000256" key="2">
    <source>
        <dbReference type="ARBA" id="ARBA00023125"/>
    </source>
</evidence>
<dbReference type="EMBL" id="MEHA01000009">
    <property type="protein sequence ID" value="ODR51399.1"/>
    <property type="molecule type" value="Genomic_DNA"/>
</dbReference>
<dbReference type="Gene3D" id="2.60.120.10">
    <property type="entry name" value="Jelly Rolls"/>
    <property type="match status" value="1"/>
</dbReference>
<reference evidence="5 6" key="1">
    <citation type="submission" date="2016-08" db="EMBL/GenBank/DDBJ databases">
        <authorList>
            <person name="Seilhamer J.J."/>
        </authorList>
    </citation>
    <scope>NUCLEOTIDE SEQUENCE [LARGE SCALE GENOMIC DNA]</scope>
    <source>
        <strain evidence="5 6">NML150140-1</strain>
    </source>
</reference>
<name>A0A1E3UHJ8_9FIRM</name>
<dbReference type="InterPro" id="IPR014710">
    <property type="entry name" value="RmlC-like_jellyroll"/>
</dbReference>
<evidence type="ECO:0000259" key="4">
    <source>
        <dbReference type="PROSITE" id="PS01124"/>
    </source>
</evidence>
<evidence type="ECO:0000256" key="1">
    <source>
        <dbReference type="ARBA" id="ARBA00023015"/>
    </source>
</evidence>
<dbReference type="PANTHER" id="PTHR43280">
    <property type="entry name" value="ARAC-FAMILY TRANSCRIPTIONAL REGULATOR"/>
    <property type="match status" value="1"/>
</dbReference>
<keyword evidence="1" id="KW-0805">Transcription regulation</keyword>
<evidence type="ECO:0000313" key="6">
    <source>
        <dbReference type="Proteomes" id="UP000094271"/>
    </source>
</evidence>
<protein>
    <recommendedName>
        <fullName evidence="4">HTH araC/xylS-type domain-containing protein</fullName>
    </recommendedName>
</protein>
<dbReference type="InterPro" id="IPR013096">
    <property type="entry name" value="Cupin_2"/>
</dbReference>
<sequence>MGRGDMMKLSDELGKEEQLYKSLYQQCCGLWEKPVTDWNELVHRYHKAGIRKIPSEPPSRMGTVLTESDFFTENVKEVVCFNNLRYCPPFLHKLEFIKIVYIFRGSVTLYLDDEKYELQTGNFCIITPGVRHTVFSRHDEDVIINILMRVSSFANAFSGILMEQNILSDFFWKILYTKHSNRVLVFVCSNDVKLDRWVEKMFDESARQQNASNLLMKSYAMIFLGIVMREHLKELHLKEELTEEVYVLPAIIRFMRKNMKTITLDELSLQFHMSESELKRYIVRESGYTYRYLLRDLRLRRAAELLRNTKLSMERIMEETGYSNMNNFYRSFKEHLGKTPSEFRKSREEILI</sequence>
<accession>A0A1E3UHJ8</accession>
<dbReference type="SUPFAM" id="SSF46689">
    <property type="entry name" value="Homeodomain-like"/>
    <property type="match status" value="1"/>
</dbReference>
<dbReference type="Pfam" id="PF12833">
    <property type="entry name" value="HTH_18"/>
    <property type="match status" value="1"/>
</dbReference>
<keyword evidence="3" id="KW-0804">Transcription</keyword>
<dbReference type="GO" id="GO:0003700">
    <property type="term" value="F:DNA-binding transcription factor activity"/>
    <property type="evidence" value="ECO:0007669"/>
    <property type="project" value="InterPro"/>
</dbReference>
<proteinExistence type="predicted"/>
<dbReference type="SMART" id="SM00342">
    <property type="entry name" value="HTH_ARAC"/>
    <property type="match status" value="1"/>
</dbReference>
<dbReference type="InterPro" id="IPR011051">
    <property type="entry name" value="RmlC_Cupin_sf"/>
</dbReference>
<dbReference type="Proteomes" id="UP000094271">
    <property type="component" value="Unassembled WGS sequence"/>
</dbReference>
<dbReference type="PANTHER" id="PTHR43280:SF2">
    <property type="entry name" value="HTH-TYPE TRANSCRIPTIONAL REGULATOR EXSA"/>
    <property type="match status" value="1"/>
</dbReference>
<dbReference type="InterPro" id="IPR009057">
    <property type="entry name" value="Homeodomain-like_sf"/>
</dbReference>
<feature type="domain" description="HTH araC/xylS-type" evidence="4">
    <location>
        <begin position="249"/>
        <end position="346"/>
    </location>
</feature>
<dbReference type="Pfam" id="PF07883">
    <property type="entry name" value="Cupin_2"/>
    <property type="match status" value="1"/>
</dbReference>
<comment type="caution">
    <text evidence="5">The sequence shown here is derived from an EMBL/GenBank/DDBJ whole genome shotgun (WGS) entry which is preliminary data.</text>
</comment>
<gene>
    <name evidence="5" type="ORF">BEI59_14225</name>
</gene>
<evidence type="ECO:0000313" key="5">
    <source>
        <dbReference type="EMBL" id="ODR51399.1"/>
    </source>
</evidence>
<dbReference type="Gene3D" id="1.10.10.60">
    <property type="entry name" value="Homeodomain-like"/>
    <property type="match status" value="1"/>
</dbReference>
<evidence type="ECO:0000256" key="3">
    <source>
        <dbReference type="ARBA" id="ARBA00023163"/>
    </source>
</evidence>
<dbReference type="PROSITE" id="PS01124">
    <property type="entry name" value="HTH_ARAC_FAMILY_2"/>
    <property type="match status" value="1"/>
</dbReference>
<dbReference type="GO" id="GO:0043565">
    <property type="term" value="F:sequence-specific DNA binding"/>
    <property type="evidence" value="ECO:0007669"/>
    <property type="project" value="InterPro"/>
</dbReference>
<dbReference type="InterPro" id="IPR018060">
    <property type="entry name" value="HTH_AraC"/>
</dbReference>
<dbReference type="AlphaFoldDB" id="A0A1E3UHJ8"/>
<organism evidence="5 6">
    <name type="scientific">Eisenbergiella tayi</name>
    <dbReference type="NCBI Taxonomy" id="1432052"/>
    <lineage>
        <taxon>Bacteria</taxon>
        <taxon>Bacillati</taxon>
        <taxon>Bacillota</taxon>
        <taxon>Clostridia</taxon>
        <taxon>Lachnospirales</taxon>
        <taxon>Lachnospiraceae</taxon>
        <taxon>Eisenbergiella</taxon>
    </lineage>
</organism>